<name>A0A2S9QLI5_9MICO</name>
<dbReference type="GO" id="GO:0033214">
    <property type="term" value="P:siderophore-iron import into cell"/>
    <property type="evidence" value="ECO:0007669"/>
    <property type="project" value="TreeGrafter"/>
</dbReference>
<comment type="subcellular location">
    <subcellularLocation>
        <location evidence="1">Cell membrane</location>
        <topology evidence="1">Multi-pass membrane protein</topology>
    </subcellularLocation>
</comment>
<accession>A0A2S9QLI5</accession>
<keyword evidence="6 9" id="KW-1133">Transmembrane helix</keyword>
<evidence type="ECO:0000256" key="2">
    <source>
        <dbReference type="ARBA" id="ARBA00007935"/>
    </source>
</evidence>
<keyword evidence="4" id="KW-1003">Cell membrane</keyword>
<feature type="transmembrane region" description="Helical" evidence="9">
    <location>
        <begin position="212"/>
        <end position="232"/>
    </location>
</feature>
<dbReference type="EMBL" id="MWZD01000019">
    <property type="protein sequence ID" value="PRI10455.1"/>
    <property type="molecule type" value="Genomic_DNA"/>
</dbReference>
<evidence type="ECO:0000256" key="1">
    <source>
        <dbReference type="ARBA" id="ARBA00004651"/>
    </source>
</evidence>
<dbReference type="Gene3D" id="1.10.3470.10">
    <property type="entry name" value="ABC transporter involved in vitamin B12 uptake, BtuC"/>
    <property type="match status" value="1"/>
</dbReference>
<evidence type="ECO:0000256" key="3">
    <source>
        <dbReference type="ARBA" id="ARBA00022448"/>
    </source>
</evidence>
<evidence type="ECO:0000256" key="7">
    <source>
        <dbReference type="ARBA" id="ARBA00023136"/>
    </source>
</evidence>
<keyword evidence="5 9" id="KW-0812">Transmembrane</keyword>
<evidence type="ECO:0000256" key="6">
    <source>
        <dbReference type="ARBA" id="ARBA00022989"/>
    </source>
</evidence>
<feature type="transmembrane region" description="Helical" evidence="9">
    <location>
        <begin position="258"/>
        <end position="286"/>
    </location>
</feature>
<dbReference type="SUPFAM" id="SSF81345">
    <property type="entry name" value="ABC transporter involved in vitamin B12 uptake, BtuC"/>
    <property type="match status" value="1"/>
</dbReference>
<gene>
    <name evidence="10" type="ORF">B4915_11780</name>
</gene>
<dbReference type="RefSeq" id="WP_181158574.1">
    <property type="nucleotide sequence ID" value="NZ_MWZD01000019.1"/>
</dbReference>
<keyword evidence="7 9" id="KW-0472">Membrane</keyword>
<dbReference type="GO" id="GO:0005886">
    <property type="term" value="C:plasma membrane"/>
    <property type="evidence" value="ECO:0007669"/>
    <property type="project" value="UniProtKB-SubCell"/>
</dbReference>
<feature type="transmembrane region" description="Helical" evidence="9">
    <location>
        <begin position="167"/>
        <end position="192"/>
    </location>
</feature>
<dbReference type="FunFam" id="1.10.3470.10:FF:000001">
    <property type="entry name" value="Vitamin B12 ABC transporter permease BtuC"/>
    <property type="match status" value="1"/>
</dbReference>
<dbReference type="AlphaFoldDB" id="A0A2S9QLI5"/>
<evidence type="ECO:0008006" key="12">
    <source>
        <dbReference type="Google" id="ProtNLM"/>
    </source>
</evidence>
<reference evidence="10 11" key="1">
    <citation type="journal article" date="2017" name="New Microbes New Infect">
        <title>Genome sequence of 'Leucobacter massiliensis' sp. nov. isolated from human pharynx after travel to the 2014 Hajj.</title>
        <authorList>
            <person name="Leangapichart T."/>
            <person name="Gautret P."/>
            <person name="Nguyen T.T."/>
            <person name="Armstrong N."/>
            <person name="Rolain J.M."/>
        </authorList>
    </citation>
    <scope>NUCLEOTIDE SEQUENCE [LARGE SCALE GENOMIC DNA]</scope>
    <source>
        <strain evidence="10 11">122RC15</strain>
    </source>
</reference>
<evidence type="ECO:0000313" key="11">
    <source>
        <dbReference type="Proteomes" id="UP000238650"/>
    </source>
</evidence>
<keyword evidence="3" id="KW-0813">Transport</keyword>
<comment type="caution">
    <text evidence="10">The sequence shown here is derived from an EMBL/GenBank/DDBJ whole genome shotgun (WGS) entry which is preliminary data.</text>
</comment>
<dbReference type="CDD" id="cd06550">
    <property type="entry name" value="TM_ABC_iron-siderophores_like"/>
    <property type="match status" value="1"/>
</dbReference>
<evidence type="ECO:0000256" key="9">
    <source>
        <dbReference type="SAM" id="Phobius"/>
    </source>
</evidence>
<dbReference type="InterPro" id="IPR037294">
    <property type="entry name" value="ABC_BtuC-like"/>
</dbReference>
<dbReference type="Pfam" id="PF01032">
    <property type="entry name" value="FecCD"/>
    <property type="match status" value="1"/>
</dbReference>
<feature type="transmembrane region" description="Helical" evidence="9">
    <location>
        <begin position="136"/>
        <end position="155"/>
    </location>
</feature>
<feature type="transmembrane region" description="Helical" evidence="9">
    <location>
        <begin position="111"/>
        <end position="130"/>
    </location>
</feature>
<proteinExistence type="inferred from homology"/>
<protein>
    <recommendedName>
        <fullName evidence="12">Iron ABC transporter permease</fullName>
    </recommendedName>
</protein>
<comment type="similarity">
    <text evidence="2">Belongs to the binding-protein-dependent transport system permease family. FecCD subfamily.</text>
</comment>
<evidence type="ECO:0000313" key="10">
    <source>
        <dbReference type="EMBL" id="PRI10455.1"/>
    </source>
</evidence>
<dbReference type="InterPro" id="IPR000522">
    <property type="entry name" value="ABC_transptr_permease_BtuC"/>
</dbReference>
<feature type="transmembrane region" description="Helical" evidence="9">
    <location>
        <begin position="26"/>
        <end position="51"/>
    </location>
</feature>
<dbReference type="PANTHER" id="PTHR30472">
    <property type="entry name" value="FERRIC ENTEROBACTIN TRANSPORT SYSTEM PERMEASE PROTEIN"/>
    <property type="match status" value="1"/>
</dbReference>
<dbReference type="Proteomes" id="UP000238650">
    <property type="component" value="Unassembled WGS sequence"/>
</dbReference>
<dbReference type="PANTHER" id="PTHR30472:SF1">
    <property type="entry name" value="FE(3+) DICITRATE TRANSPORT SYSTEM PERMEASE PROTEIN FECC-RELATED"/>
    <property type="match status" value="1"/>
</dbReference>
<evidence type="ECO:0000256" key="4">
    <source>
        <dbReference type="ARBA" id="ARBA00022475"/>
    </source>
</evidence>
<evidence type="ECO:0000256" key="8">
    <source>
        <dbReference type="SAM" id="MobiDB-lite"/>
    </source>
</evidence>
<feature type="region of interest" description="Disordered" evidence="8">
    <location>
        <begin position="1"/>
        <end position="20"/>
    </location>
</feature>
<feature type="transmembrane region" description="Helical" evidence="9">
    <location>
        <begin position="81"/>
        <end position="99"/>
    </location>
</feature>
<dbReference type="GO" id="GO:0022857">
    <property type="term" value="F:transmembrane transporter activity"/>
    <property type="evidence" value="ECO:0007669"/>
    <property type="project" value="InterPro"/>
</dbReference>
<sequence>MSRLAPASGRPPSGALSRGGAAGRRAAGIVLGVALVLVLLVCSVCIGSRTFSPVEAWQAVTAFSGSDADIVMRDVRIPRSLVALLAGAGISVAGCVIQAATRNPLGDPGILGVNAGAGIAVAVAVGVFGVSEAKGYIWFAFAGALLVSAAVYLLSAVQGRGGQTSHALGLTLAGVAIAAVLSGSTLAMTRIWPDAFDQMRNWESGSLSGRDLDTVAAIAPAIAAGVLVALFLSRRLDAIALGDHIAVSMGIDPGRVRLLSWTSVSVLSGASVAAAGPIGFIGLIVPHAVRRFTGPHEAWLIPCSALYGASLMLAADIVGRTVIAPSEIPVGVITAVLGGTGLALIAYRGSVAAR</sequence>
<keyword evidence="11" id="KW-1185">Reference proteome</keyword>
<feature type="transmembrane region" description="Helical" evidence="9">
    <location>
        <begin position="330"/>
        <end position="347"/>
    </location>
</feature>
<organism evidence="10 11">
    <name type="scientific">Leucobacter massiliensis</name>
    <dbReference type="NCBI Taxonomy" id="1686285"/>
    <lineage>
        <taxon>Bacteria</taxon>
        <taxon>Bacillati</taxon>
        <taxon>Actinomycetota</taxon>
        <taxon>Actinomycetes</taxon>
        <taxon>Micrococcales</taxon>
        <taxon>Microbacteriaceae</taxon>
        <taxon>Leucobacter</taxon>
    </lineage>
</organism>
<evidence type="ECO:0000256" key="5">
    <source>
        <dbReference type="ARBA" id="ARBA00022692"/>
    </source>
</evidence>